<feature type="compositionally biased region" description="Basic and acidic residues" evidence="1">
    <location>
        <begin position="451"/>
        <end position="496"/>
    </location>
</feature>
<keyword evidence="3" id="KW-1185">Reference proteome</keyword>
<organism evidence="2 3">
    <name type="scientific">Thioclava electrotropha</name>
    <dbReference type="NCBI Taxonomy" id="1549850"/>
    <lineage>
        <taxon>Bacteria</taxon>
        <taxon>Pseudomonadati</taxon>
        <taxon>Pseudomonadota</taxon>
        <taxon>Alphaproteobacteria</taxon>
        <taxon>Rhodobacterales</taxon>
        <taxon>Paracoccaceae</taxon>
        <taxon>Thioclava</taxon>
    </lineage>
</organism>
<dbReference type="RefSeq" id="WP_133051954.1">
    <property type="nucleotide sequence ID" value="NZ_CP053562.1"/>
</dbReference>
<proteinExistence type="predicted"/>
<evidence type="ECO:0000313" key="3">
    <source>
        <dbReference type="Proteomes" id="UP000192422"/>
    </source>
</evidence>
<name>A0ABX6YTA3_9RHOB</name>
<accession>A0ABX6YTA3</accession>
<dbReference type="Proteomes" id="UP000192422">
    <property type="component" value="Chromosome"/>
</dbReference>
<dbReference type="EMBL" id="CP053562">
    <property type="protein sequence ID" value="QPZ91059.1"/>
    <property type="molecule type" value="Genomic_DNA"/>
</dbReference>
<gene>
    <name evidence="2" type="ORF">AKL02_009170</name>
</gene>
<feature type="region of interest" description="Disordered" evidence="1">
    <location>
        <begin position="406"/>
        <end position="497"/>
    </location>
</feature>
<protein>
    <submittedName>
        <fullName evidence="2">Uncharacterized protein</fullName>
    </submittedName>
</protein>
<feature type="compositionally biased region" description="Acidic residues" evidence="1">
    <location>
        <begin position="531"/>
        <end position="556"/>
    </location>
</feature>
<evidence type="ECO:0000313" key="2">
    <source>
        <dbReference type="EMBL" id="QPZ91059.1"/>
    </source>
</evidence>
<feature type="region of interest" description="Disordered" evidence="1">
    <location>
        <begin position="524"/>
        <end position="556"/>
    </location>
</feature>
<reference evidence="2 3" key="1">
    <citation type="submission" date="2020-05" db="EMBL/GenBank/DDBJ databases">
        <title>Thioclava electrotropha strain Elox9 finished genome.</title>
        <authorList>
            <person name="Rowe A.R."/>
            <person name="Wilbanks E.G."/>
        </authorList>
    </citation>
    <scope>NUCLEOTIDE SEQUENCE [LARGE SCALE GENOMIC DNA]</scope>
    <source>
        <strain evidence="2 3">Elox9</strain>
    </source>
</reference>
<sequence length="556" mass="61375">MIIGWTKFKGHTLGDYQRLVNYFAAETAEKRVNTSFILVRRHPSPELLRGTPAHVLTTLGALNHKHRLSAFTLTFSEDDISVRSFNAGDPDLRDTVRRIVGLALEVAFPGVPKDRRPAALVTTHTHTGKLELNFALPRCVIRADGRVRAHNPSPPSKRAHDAWWAFVDTVNAHFGFDDPGNLDHARLIKLPNGIVKQLAEARRNLRSSPYEVLEGFIPAVINEASSILAERGALNRKDLQKAIMPVAKNIGLTFEESSDFGTTFVFRSEGIEQPVTFRGPLMSAECDETVSRWPSWNEERQKILRAAPERLASRWLEMADDVSVRHKFDKPDSFEALSEFLEPAPKPAPRAFRQKDRGLQPIACLLHRLVTEHLMGGLVARLVTALPENLFCDPLKKLEALNARYAKQQEPSETSGHPGSDRVEPTYRGAHSRSSGAPGDPEGARGGRTTGSDDRGSRRDFAADRGRREYDGRRDRSVSKGRAETRETRDGGHRIDGAGSRALAALGLSELDARIKALLARLGASQGDGAEQIEDALEPAEIGAPEENDELLPDGP</sequence>
<evidence type="ECO:0000256" key="1">
    <source>
        <dbReference type="SAM" id="MobiDB-lite"/>
    </source>
</evidence>